<dbReference type="RefSeq" id="WP_013739754.1">
    <property type="nucleotide sequence ID" value="NC_015436.1"/>
</dbReference>
<evidence type="ECO:0000259" key="1">
    <source>
        <dbReference type="Pfam" id="PF04326"/>
    </source>
</evidence>
<reference evidence="3" key="1">
    <citation type="submission" date="2011-04" db="EMBL/GenBank/DDBJ databases">
        <title>The complete genome of Spirochaeta coccoides DSM 17374.</title>
        <authorList>
            <person name="Lucas S."/>
            <person name="Copeland A."/>
            <person name="Lapidus A."/>
            <person name="Bruce D."/>
            <person name="Goodwin L."/>
            <person name="Pitluck S."/>
            <person name="Peters L."/>
            <person name="Kyrpides N."/>
            <person name="Mavromatis K."/>
            <person name="Pagani I."/>
            <person name="Ivanova N."/>
            <person name="Ovchinnikova G."/>
            <person name="Lu M."/>
            <person name="Detter J.C."/>
            <person name="Tapia R."/>
            <person name="Han C."/>
            <person name="Land M."/>
            <person name="Hauser L."/>
            <person name="Markowitz V."/>
            <person name="Cheng J.-F."/>
            <person name="Hugenholtz P."/>
            <person name="Woyke T."/>
            <person name="Wu D."/>
            <person name="Spring S."/>
            <person name="Schroeder M."/>
            <person name="Brambilla E."/>
            <person name="Klenk H.-P."/>
            <person name="Eisen J.A."/>
        </authorList>
    </citation>
    <scope>NUCLEOTIDE SEQUENCE [LARGE SCALE GENOMIC DNA]</scope>
    <source>
        <strain evidence="3">ATCC BAA-1237 / DSM 17374 / SPN1</strain>
    </source>
</reference>
<dbReference type="InterPro" id="IPR007421">
    <property type="entry name" value="Schlafen_AlbA_2_dom"/>
</dbReference>
<dbReference type="STRING" id="760011.Spico_1142"/>
<dbReference type="HOGENOM" id="CLU_024970_0_1_12"/>
<protein>
    <submittedName>
        <fullName evidence="2">Transcriptional regulator</fullName>
    </submittedName>
</protein>
<feature type="domain" description="Schlafen AlbA-2" evidence="1">
    <location>
        <begin position="13"/>
        <end position="138"/>
    </location>
</feature>
<dbReference type="Pfam" id="PF04326">
    <property type="entry name" value="SLFN_AlbA_2"/>
    <property type="match status" value="1"/>
</dbReference>
<dbReference type="KEGG" id="scc:Spico_1142"/>
<accession>F4GL19</accession>
<dbReference type="InterPro" id="IPR038461">
    <property type="entry name" value="Schlafen_AlbA_2_dom_sf"/>
</dbReference>
<dbReference type="InterPro" id="IPR038475">
    <property type="entry name" value="RecG_C_sf"/>
</dbReference>
<proteinExistence type="predicted"/>
<dbReference type="Gene3D" id="3.30.565.60">
    <property type="match status" value="1"/>
</dbReference>
<dbReference type="InterPro" id="IPR036388">
    <property type="entry name" value="WH-like_DNA-bd_sf"/>
</dbReference>
<dbReference type="Proteomes" id="UP000007939">
    <property type="component" value="Chromosome"/>
</dbReference>
<dbReference type="eggNOG" id="COG2865">
    <property type="taxonomic scope" value="Bacteria"/>
</dbReference>
<gene>
    <name evidence="2" type="ordered locus">Spico_1142</name>
</gene>
<dbReference type="SUPFAM" id="SSF46785">
    <property type="entry name" value="Winged helix' DNA-binding domain"/>
    <property type="match status" value="1"/>
</dbReference>
<evidence type="ECO:0000313" key="3">
    <source>
        <dbReference type="Proteomes" id="UP000007939"/>
    </source>
</evidence>
<dbReference type="OrthoDB" id="9768354at2"/>
<dbReference type="AlphaFoldDB" id="F4GL19"/>
<name>F4GL19_PARC1</name>
<dbReference type="EMBL" id="CP002659">
    <property type="protein sequence ID" value="AEC02359.1"/>
    <property type="molecule type" value="Genomic_DNA"/>
</dbReference>
<organism evidence="2 3">
    <name type="scientific">Parasphaerochaeta coccoides (strain ATCC BAA-1237 / DSM 17374 / SPN1)</name>
    <name type="common">Sphaerochaeta coccoides</name>
    <dbReference type="NCBI Taxonomy" id="760011"/>
    <lineage>
        <taxon>Bacteria</taxon>
        <taxon>Pseudomonadati</taxon>
        <taxon>Spirochaetota</taxon>
        <taxon>Spirochaetia</taxon>
        <taxon>Spirochaetales</taxon>
        <taxon>Sphaerochaetaceae</taxon>
        <taxon>Parasphaerochaeta</taxon>
    </lineage>
</organism>
<dbReference type="PANTHER" id="PTHR30595:SF6">
    <property type="entry name" value="SCHLAFEN ALBA-2 DOMAIN-CONTAINING PROTEIN"/>
    <property type="match status" value="1"/>
</dbReference>
<reference evidence="2 3" key="2">
    <citation type="journal article" date="2012" name="Stand. Genomic Sci.">
        <title>Complete genome sequence of the termite hindgut bacterium Spirochaeta coccoides type strain (SPN1(T)), reclassification in the genus Sphaerochaeta as Sphaerochaeta coccoides comb. nov. and emendations of the family Spirochaetaceae and the genus Sphaerochaeta.</title>
        <authorList>
            <person name="Abt B."/>
            <person name="Han C."/>
            <person name="Scheuner C."/>
            <person name="Lu M."/>
            <person name="Lapidus A."/>
            <person name="Nolan M."/>
            <person name="Lucas S."/>
            <person name="Hammon N."/>
            <person name="Deshpande S."/>
            <person name="Cheng J.F."/>
            <person name="Tapia R."/>
            <person name="Goodwin L.A."/>
            <person name="Pitluck S."/>
            <person name="Liolios K."/>
            <person name="Pagani I."/>
            <person name="Ivanova N."/>
            <person name="Mavromatis K."/>
            <person name="Mikhailova N."/>
            <person name="Huntemann M."/>
            <person name="Pati A."/>
            <person name="Chen A."/>
            <person name="Palaniappan K."/>
            <person name="Land M."/>
            <person name="Hauser L."/>
            <person name="Brambilla E.M."/>
            <person name="Rohde M."/>
            <person name="Spring S."/>
            <person name="Gronow S."/>
            <person name="Goker M."/>
            <person name="Woyke T."/>
            <person name="Bristow J."/>
            <person name="Eisen J.A."/>
            <person name="Markowitz V."/>
            <person name="Hugenholtz P."/>
            <person name="Kyrpides N.C."/>
            <person name="Klenk H.P."/>
            <person name="Detter J.C."/>
        </authorList>
    </citation>
    <scope>NUCLEOTIDE SEQUENCE [LARGE SCALE GENOMIC DNA]</scope>
    <source>
        <strain evidence="3">ATCC BAA-1237 / DSM 17374 / SPN1</strain>
    </source>
</reference>
<sequence>MSQLITELYKRKENNRLEVKRAREGVPQTLWETYSSFANTMGGTIILGVDEDTSGNLQVAGVPDAERYVKTIWNTLNNRQKVSRNILVEHNIRLEETEGKNVIVIGVPRAARTDKPIFINGDVYSGSYRRNGDGDYHCSEDEVRNMIRDSSRSPADLVVLEALGLDALCADTIQKYRRRLATVKPDLSWNQLSDEELLYRLNAIGRSEKDAYLHPTAAGLLMFGYHYEIVKEFPSYLLDYREVTDEESRWVDRIVSNAANWSGNLFDFYFLVAEKLMVGIKTPFALDENMVRIDDTPVHKAVREALVNSLVHANYYERRGLVVIKRKNSFEFSNPGGLRICPEAAIDGGLSDPRNGTVFTMFMLINIGERADSGLSNIFAVWKQQKWIEPILSETFNPERTALNLVMGKASGEKVAIKSGDKKVAIKSGDKELGKKTEEQRNQIIEYLRKNKECTNAIVCELLNIRESRARIILGQMVEDGLLVAKGENKGRVYRIAGL</sequence>
<evidence type="ECO:0000313" key="2">
    <source>
        <dbReference type="EMBL" id="AEC02359.1"/>
    </source>
</evidence>
<dbReference type="InterPro" id="IPR036390">
    <property type="entry name" value="WH_DNA-bd_sf"/>
</dbReference>
<dbReference type="Gene3D" id="1.10.10.10">
    <property type="entry name" value="Winged helix-like DNA-binding domain superfamily/Winged helix DNA-binding domain"/>
    <property type="match status" value="1"/>
</dbReference>
<dbReference type="PANTHER" id="PTHR30595">
    <property type="entry name" value="GLPR-RELATED TRANSCRIPTIONAL REPRESSOR"/>
    <property type="match status" value="1"/>
</dbReference>
<dbReference type="Gene3D" id="3.30.950.30">
    <property type="entry name" value="Schlafen, AAA domain"/>
    <property type="match status" value="1"/>
</dbReference>
<keyword evidence="3" id="KW-1185">Reference proteome</keyword>